<dbReference type="Proteomes" id="UP001519310">
    <property type="component" value="Unassembled WGS sequence"/>
</dbReference>
<keyword evidence="3" id="KW-1185">Reference proteome</keyword>
<proteinExistence type="predicted"/>
<evidence type="ECO:0000313" key="3">
    <source>
        <dbReference type="Proteomes" id="UP001519310"/>
    </source>
</evidence>
<feature type="region of interest" description="Disordered" evidence="1">
    <location>
        <begin position="1"/>
        <end position="95"/>
    </location>
</feature>
<feature type="compositionally biased region" description="Basic and acidic residues" evidence="1">
    <location>
        <begin position="67"/>
        <end position="85"/>
    </location>
</feature>
<evidence type="ECO:0000256" key="1">
    <source>
        <dbReference type="SAM" id="MobiDB-lite"/>
    </source>
</evidence>
<name>A0ABS4KX87_STRAV</name>
<gene>
    <name evidence="2" type="ORF">J2Z77_000434</name>
</gene>
<sequence>MQDDSRLEHTVVSATTGRPVHQFSTKVHLRHPSGAAADGSGASKPHAQKTVSENMRRKILFTTPTPRRGEESFRSSHGATHDARPVKVPPFNMKRGGRIRFRDQRSLPYQRNGMVHSARLSVKREKPGYRGGIVDGFAHGSFLAPSDVESL</sequence>
<reference evidence="2 3" key="1">
    <citation type="submission" date="2021-03" db="EMBL/GenBank/DDBJ databases">
        <title>Genomic Encyclopedia of Type Strains, Phase IV (KMG-IV): sequencing the most valuable type-strain genomes for metagenomic binning, comparative biology and taxonomic classification.</title>
        <authorList>
            <person name="Goeker M."/>
        </authorList>
    </citation>
    <scope>NUCLEOTIDE SEQUENCE [LARGE SCALE GENOMIC DNA]</scope>
    <source>
        <strain evidence="2 3">DSM 40526</strain>
    </source>
</reference>
<organism evidence="2 3">
    <name type="scientific">Streptomyces avidinii</name>
    <dbReference type="NCBI Taxonomy" id="1895"/>
    <lineage>
        <taxon>Bacteria</taxon>
        <taxon>Bacillati</taxon>
        <taxon>Actinomycetota</taxon>
        <taxon>Actinomycetes</taxon>
        <taxon>Kitasatosporales</taxon>
        <taxon>Streptomycetaceae</taxon>
        <taxon>Streptomyces</taxon>
    </lineage>
</organism>
<protein>
    <submittedName>
        <fullName evidence="2">Uncharacterized protein</fullName>
    </submittedName>
</protein>
<evidence type="ECO:0000313" key="2">
    <source>
        <dbReference type="EMBL" id="MBP2034650.1"/>
    </source>
</evidence>
<dbReference type="RefSeq" id="WP_189965248.1">
    <property type="nucleotide sequence ID" value="NZ_BMVL01000002.1"/>
</dbReference>
<accession>A0ABS4KX87</accession>
<comment type="caution">
    <text evidence="2">The sequence shown here is derived from an EMBL/GenBank/DDBJ whole genome shotgun (WGS) entry which is preliminary data.</text>
</comment>
<feature type="compositionally biased region" description="Low complexity" evidence="1">
    <location>
        <begin position="33"/>
        <end position="43"/>
    </location>
</feature>
<dbReference type="EMBL" id="JAGGLQ010000001">
    <property type="protein sequence ID" value="MBP2034650.1"/>
    <property type="molecule type" value="Genomic_DNA"/>
</dbReference>